<protein>
    <submittedName>
        <fullName evidence="1">Gluconate 2-dehydrogenase subunit 3 family protein</fullName>
    </submittedName>
</protein>
<dbReference type="RefSeq" id="WP_137015136.1">
    <property type="nucleotide sequence ID" value="NZ_SZPX01000008.1"/>
</dbReference>
<sequence>MILNTRRNFFKQSFLGGAVLLFAGSSLYGAAEPLKTLTLVQEDLFPKAKELYVDTTSYLLLILDHSRISTSHKEFLRNGVQWLHEESLKLHGKLYYNLSAQKRQEVLQEISEYGWGESWIEALLTYSMEALRSDAVYGVNKKDAAQKWLGFSAGLPHPKSAYL</sequence>
<comment type="caution">
    <text evidence="1">The sequence shown here is derived from an EMBL/GenBank/DDBJ whole genome shotgun (WGS) entry which is preliminary data.</text>
</comment>
<evidence type="ECO:0000313" key="2">
    <source>
        <dbReference type="Proteomes" id="UP000309561"/>
    </source>
</evidence>
<organism evidence="1 2">
    <name type="scientific">Sulfurimonas crateris</name>
    <dbReference type="NCBI Taxonomy" id="2574727"/>
    <lineage>
        <taxon>Bacteria</taxon>
        <taxon>Pseudomonadati</taxon>
        <taxon>Campylobacterota</taxon>
        <taxon>Epsilonproteobacteria</taxon>
        <taxon>Campylobacterales</taxon>
        <taxon>Sulfurimonadaceae</taxon>
        <taxon>Sulfurimonas</taxon>
    </lineage>
</organism>
<accession>A0A4U2Z301</accession>
<reference evidence="1 2" key="1">
    <citation type="submission" date="2019-04" db="EMBL/GenBank/DDBJ databases">
        <title>Sulfurimonas crateris sp. nov. a facultative anaerobic sulfur-oxidizing chemolithautotrophic bacterium isolated from a terrestrial mud vulcano.</title>
        <authorList>
            <person name="Ratnikova N.M."/>
            <person name="Slobodkin A.I."/>
            <person name="Merkel A.Y."/>
            <person name="Novikov A."/>
            <person name="Bonch-Osmolovskaya E.A."/>
            <person name="Slobodkina G.B."/>
        </authorList>
    </citation>
    <scope>NUCLEOTIDE SEQUENCE [LARGE SCALE GENOMIC DNA]</scope>
    <source>
        <strain evidence="1 2">SN118</strain>
    </source>
</reference>
<name>A0A4U2Z301_9BACT</name>
<proteinExistence type="predicted"/>
<dbReference type="InterPro" id="IPR027056">
    <property type="entry name" value="Gluconate_2DH_su3"/>
</dbReference>
<gene>
    <name evidence="1" type="ORF">FCU45_10730</name>
</gene>
<dbReference type="OrthoDB" id="8400810at2"/>
<dbReference type="AlphaFoldDB" id="A0A4U2Z301"/>
<evidence type="ECO:0000313" key="1">
    <source>
        <dbReference type="EMBL" id="TKI68478.1"/>
    </source>
</evidence>
<dbReference type="EMBL" id="SZPX01000008">
    <property type="protein sequence ID" value="TKI68478.1"/>
    <property type="molecule type" value="Genomic_DNA"/>
</dbReference>
<keyword evidence="2" id="KW-1185">Reference proteome</keyword>
<dbReference type="Proteomes" id="UP000309561">
    <property type="component" value="Unassembled WGS sequence"/>
</dbReference>
<dbReference type="Pfam" id="PF13618">
    <property type="entry name" value="Gluconate_2-dh3"/>
    <property type="match status" value="1"/>
</dbReference>